<dbReference type="AlphaFoldDB" id="A0A897N0Y7"/>
<dbReference type="GeneID" id="68855595"/>
<dbReference type="Proteomes" id="UP000663525">
    <property type="component" value="Chromosome"/>
</dbReference>
<dbReference type="EMBL" id="CP064787">
    <property type="protein sequence ID" value="QSG06354.1"/>
    <property type="molecule type" value="Genomic_DNA"/>
</dbReference>
<sequence length="173" mass="19466">MPYDESQPEPSTEPDTPNHTKFYGADSSANYDGFRRHDDTESFTEYYSRLAILNSGIWTGHWSDKKALRRADNLAIFDGIASSLELSPHQKIIGRDQFDTLNLRDLSSPNGIDATLVAIMVAAIACRPDGRIYHPSRGAETNDTLFVELIDELGYRPGVVYSCYEKVLNRVNF</sequence>
<organism evidence="2 3">
    <name type="scientific">Halapricum desulfuricans</name>
    <dbReference type="NCBI Taxonomy" id="2841257"/>
    <lineage>
        <taxon>Archaea</taxon>
        <taxon>Methanobacteriati</taxon>
        <taxon>Methanobacteriota</taxon>
        <taxon>Stenosarchaea group</taxon>
        <taxon>Halobacteria</taxon>
        <taxon>Halobacteriales</taxon>
        <taxon>Haloarculaceae</taxon>
        <taxon>Halapricum</taxon>
    </lineage>
</organism>
<evidence type="ECO:0000256" key="1">
    <source>
        <dbReference type="SAM" id="MobiDB-lite"/>
    </source>
</evidence>
<accession>A0A897N0Y7</accession>
<name>A0A897N0Y7_9EURY</name>
<protein>
    <submittedName>
        <fullName evidence="2">Uncharacterized protein</fullName>
    </submittedName>
</protein>
<evidence type="ECO:0000313" key="2">
    <source>
        <dbReference type="EMBL" id="QSG06354.1"/>
    </source>
</evidence>
<gene>
    <name evidence="2" type="ORF">HSR121_2022</name>
</gene>
<feature type="compositionally biased region" description="Polar residues" evidence="1">
    <location>
        <begin position="8"/>
        <end position="19"/>
    </location>
</feature>
<proteinExistence type="predicted"/>
<evidence type="ECO:0000313" key="3">
    <source>
        <dbReference type="Proteomes" id="UP000663525"/>
    </source>
</evidence>
<feature type="region of interest" description="Disordered" evidence="1">
    <location>
        <begin position="1"/>
        <end position="23"/>
    </location>
</feature>
<dbReference type="RefSeq" id="WP_229112804.1">
    <property type="nucleotide sequence ID" value="NZ_CP064787.1"/>
</dbReference>
<reference evidence="2" key="1">
    <citation type="submission" date="2020-11" db="EMBL/GenBank/DDBJ databases">
        <title>Carbohydrate-dependent, anaerobic sulfur respiration: A novel catabolism in halophilic archaea.</title>
        <authorList>
            <person name="Sorokin D.Y."/>
            <person name="Messina E."/>
            <person name="Smedile F."/>
            <person name="La Cono V."/>
            <person name="Hallsworth J.E."/>
            <person name="Yakimov M.M."/>
        </authorList>
    </citation>
    <scope>NUCLEOTIDE SEQUENCE</scope>
    <source>
        <strain evidence="2">HSR12-1</strain>
    </source>
</reference>